<protein>
    <submittedName>
        <fullName evidence="1">C6 zinc finger domain-containing protein</fullName>
    </submittedName>
</protein>
<organism evidence="1 2">
    <name type="scientific">Colletotrichum scovillei</name>
    <dbReference type="NCBI Taxonomy" id="1209932"/>
    <lineage>
        <taxon>Eukaryota</taxon>
        <taxon>Fungi</taxon>
        <taxon>Dikarya</taxon>
        <taxon>Ascomycota</taxon>
        <taxon>Pezizomycotina</taxon>
        <taxon>Sordariomycetes</taxon>
        <taxon>Hypocreomycetidae</taxon>
        <taxon>Glomerellales</taxon>
        <taxon>Glomerellaceae</taxon>
        <taxon>Colletotrichum</taxon>
        <taxon>Colletotrichum acutatum species complex</taxon>
    </lineage>
</organism>
<gene>
    <name evidence="1" type="ORF">JMJ77_010067</name>
</gene>
<dbReference type="Proteomes" id="UP000699042">
    <property type="component" value="Unassembled WGS sequence"/>
</dbReference>
<comment type="caution">
    <text evidence="1">The sequence shown here is derived from an EMBL/GenBank/DDBJ whole genome shotgun (WGS) entry which is preliminary data.</text>
</comment>
<dbReference type="EMBL" id="JAESDN010000017">
    <property type="protein sequence ID" value="KAG7040964.1"/>
    <property type="molecule type" value="Genomic_DNA"/>
</dbReference>
<name>A0A9P7QRL8_9PEZI</name>
<evidence type="ECO:0000313" key="1">
    <source>
        <dbReference type="EMBL" id="KAG7040964.1"/>
    </source>
</evidence>
<evidence type="ECO:0000313" key="2">
    <source>
        <dbReference type="Proteomes" id="UP000699042"/>
    </source>
</evidence>
<keyword evidence="2" id="KW-1185">Reference proteome</keyword>
<dbReference type="AlphaFoldDB" id="A0A9P7QRL8"/>
<accession>A0A9P7QRL8</accession>
<reference evidence="1" key="1">
    <citation type="submission" date="2021-05" db="EMBL/GenBank/DDBJ databases">
        <title>Comparative genomics of three Colletotrichum scovillei strains and genetic complementation revealed genes involved fungal growth and virulence on chili pepper.</title>
        <authorList>
            <person name="Hsieh D.-K."/>
            <person name="Chuang S.-C."/>
            <person name="Chen C.-Y."/>
            <person name="Chao Y.-T."/>
            <person name="Lu M.-Y.J."/>
            <person name="Lee M.-H."/>
            <person name="Shih M.-C."/>
        </authorList>
    </citation>
    <scope>NUCLEOTIDE SEQUENCE</scope>
    <source>
        <strain evidence="1">Coll-153</strain>
    </source>
</reference>
<proteinExistence type="predicted"/>
<sequence length="29" mass="3402">MIRVLAVGWQCYRNFSPRHKRSPAKTVPC</sequence>